<keyword evidence="2 3" id="KW-0175">Coiled coil</keyword>
<keyword evidence="4" id="KW-1133">Transmembrane helix</keyword>
<accession>A0ABT3L2J6</accession>
<name>A0ABT3L2J6_9CYAN</name>
<gene>
    <name evidence="5" type="ORF">K4A83_05325</name>
</gene>
<comment type="subcellular location">
    <subcellularLocation>
        <location evidence="1">Cell envelope</location>
    </subcellularLocation>
</comment>
<dbReference type="InterPro" id="IPR050465">
    <property type="entry name" value="UPF0194_transport"/>
</dbReference>
<evidence type="ECO:0000256" key="4">
    <source>
        <dbReference type="SAM" id="Phobius"/>
    </source>
</evidence>
<dbReference type="PANTHER" id="PTHR32347">
    <property type="entry name" value="EFFLUX SYSTEM COMPONENT YKNX-RELATED"/>
    <property type="match status" value="1"/>
</dbReference>
<evidence type="ECO:0000313" key="5">
    <source>
        <dbReference type="EMBL" id="MCW6035693.1"/>
    </source>
</evidence>
<dbReference type="InterPro" id="IPR014315">
    <property type="entry name" value="ABC_heterocyst_DevB"/>
</dbReference>
<evidence type="ECO:0000256" key="2">
    <source>
        <dbReference type="ARBA" id="ARBA00023054"/>
    </source>
</evidence>
<dbReference type="NCBIfam" id="TIGR02971">
    <property type="entry name" value="heterocyst_DevB"/>
    <property type="match status" value="1"/>
</dbReference>
<keyword evidence="4" id="KW-0472">Membrane</keyword>
<evidence type="ECO:0000313" key="6">
    <source>
        <dbReference type="Proteomes" id="UP001526426"/>
    </source>
</evidence>
<dbReference type="EMBL" id="JAIHOM010000018">
    <property type="protein sequence ID" value="MCW6035693.1"/>
    <property type="molecule type" value="Genomic_DNA"/>
</dbReference>
<dbReference type="Proteomes" id="UP001526426">
    <property type="component" value="Unassembled WGS sequence"/>
</dbReference>
<sequence>MKSPTLPLLTLVSPQALPWQYGLFVVLLLVLGGGVLYWRQPWQTADSNALPVSTVERTTVTALGRLEPEGSAIQIHAPTASQERRLAELRVGLGDSIIPGQIIAVLDGRERLEAALEQAQSEVKIAQAQLAQIQAGAKAGTLTAQEAEIERITAERQAQITAQQSIVAERQAELDNAEAELSRYRTLYDDGAIAALDQERKQLARDTAQRRLETARAELSRLQTTQAPELQRARATLEQLAEVRTVDVQLAQAQIQRAQALVQQAQANLDQIYVRSPRGGVVLDIYTHAGEVVAPEGIIELGQTAQMVAIAEVYQSDIQAIRVGQKATITSPALPESLTGSVTQIGAKIQAQNVVNTDPSSNIDARVVEVTIRLDGSASEQASRFTNLQVEVQLSVK</sequence>
<keyword evidence="6" id="KW-1185">Reference proteome</keyword>
<dbReference type="Gene3D" id="2.40.30.170">
    <property type="match status" value="1"/>
</dbReference>
<evidence type="ECO:0000256" key="1">
    <source>
        <dbReference type="ARBA" id="ARBA00004196"/>
    </source>
</evidence>
<protein>
    <submittedName>
        <fullName evidence="5">HlyD family efflux transporter periplasmic adaptor subunit</fullName>
    </submittedName>
</protein>
<feature type="transmembrane region" description="Helical" evidence="4">
    <location>
        <begin position="20"/>
        <end position="38"/>
    </location>
</feature>
<keyword evidence="4" id="KW-0812">Transmembrane</keyword>
<dbReference type="RefSeq" id="WP_265263406.1">
    <property type="nucleotide sequence ID" value="NZ_JAIHOM010000018.1"/>
</dbReference>
<evidence type="ECO:0000256" key="3">
    <source>
        <dbReference type="SAM" id="Coils"/>
    </source>
</evidence>
<proteinExistence type="predicted"/>
<organism evidence="5 6">
    <name type="scientific">Spirulina subsalsa FACHB-351</name>
    <dbReference type="NCBI Taxonomy" id="234711"/>
    <lineage>
        <taxon>Bacteria</taxon>
        <taxon>Bacillati</taxon>
        <taxon>Cyanobacteriota</taxon>
        <taxon>Cyanophyceae</taxon>
        <taxon>Spirulinales</taxon>
        <taxon>Spirulinaceae</taxon>
        <taxon>Spirulina</taxon>
    </lineage>
</organism>
<dbReference type="PANTHER" id="PTHR32347:SF27">
    <property type="entry name" value="RND EFFLUX PUMP MEMBRANE FUSION PROTEIN BARREL-SANDWICH DOMAIN-CONTAINING PROTEIN"/>
    <property type="match status" value="1"/>
</dbReference>
<dbReference type="SUPFAM" id="SSF111369">
    <property type="entry name" value="HlyD-like secretion proteins"/>
    <property type="match status" value="1"/>
</dbReference>
<feature type="coiled-coil region" evidence="3">
    <location>
        <begin position="102"/>
        <end position="275"/>
    </location>
</feature>
<reference evidence="5 6" key="1">
    <citation type="submission" date="2021-08" db="EMBL/GenBank/DDBJ databases">
        <title>Draft genome sequence of Spirulina subsalsa with high tolerance to salinity and hype-accumulation of phycocyanin.</title>
        <authorList>
            <person name="Pei H."/>
            <person name="Jiang L."/>
        </authorList>
    </citation>
    <scope>NUCLEOTIDE SEQUENCE [LARGE SCALE GENOMIC DNA]</scope>
    <source>
        <strain evidence="5 6">FACHB-351</strain>
    </source>
</reference>
<comment type="caution">
    <text evidence="5">The sequence shown here is derived from an EMBL/GenBank/DDBJ whole genome shotgun (WGS) entry which is preliminary data.</text>
</comment>